<dbReference type="RefSeq" id="WP_005999961.1">
    <property type="nucleotide sequence ID" value="NZ_AAEW02000007.1"/>
</dbReference>
<keyword evidence="1" id="KW-1133">Transmembrane helix</keyword>
<evidence type="ECO:0008006" key="4">
    <source>
        <dbReference type="Google" id="ProtNLM"/>
    </source>
</evidence>
<comment type="caution">
    <text evidence="2">The sequence shown here is derived from an EMBL/GenBank/DDBJ whole genome shotgun (WGS) entry which is preliminary data.</text>
</comment>
<reference evidence="2" key="2">
    <citation type="submission" date="2006-05" db="EMBL/GenBank/DDBJ databases">
        <title>Sequencing of the draft genome and assembly of Desulfuromonas acetoxidans DSM 684.</title>
        <authorList>
            <consortium name="US DOE Joint Genome Institute (JGI-PGF)"/>
            <person name="Copeland A."/>
            <person name="Lucas S."/>
            <person name="Lapidus A."/>
            <person name="Barry K."/>
            <person name="Detter J.C."/>
            <person name="Glavina del Rio T."/>
            <person name="Hammon N."/>
            <person name="Israni S."/>
            <person name="Dalin E."/>
            <person name="Tice H."/>
            <person name="Bruce D."/>
            <person name="Pitluck S."/>
            <person name="Richardson P."/>
        </authorList>
    </citation>
    <scope>NUCLEOTIDE SEQUENCE [LARGE SCALE GENOMIC DNA]</scope>
    <source>
        <strain evidence="2">DSM 684</strain>
    </source>
</reference>
<gene>
    <name evidence="2" type="ORF">Dace_2353</name>
</gene>
<accession>Q1K088</accession>
<dbReference type="OrthoDB" id="5402295at2"/>
<dbReference type="Proteomes" id="UP000005695">
    <property type="component" value="Unassembled WGS sequence"/>
</dbReference>
<reference evidence="2" key="1">
    <citation type="submission" date="2006-05" db="EMBL/GenBank/DDBJ databases">
        <title>Annotation of the draft genome assembly of Desulfuromonas acetoxidans DSM 684.</title>
        <authorList>
            <consortium name="US DOE Joint Genome Institute (JGI-ORNL)"/>
            <person name="Larimer F."/>
            <person name="Land M."/>
            <person name="Hauser L."/>
        </authorList>
    </citation>
    <scope>NUCLEOTIDE SEQUENCE [LARGE SCALE GENOMIC DNA]</scope>
    <source>
        <strain evidence="2">DSM 684</strain>
    </source>
</reference>
<name>Q1K088_DESA6</name>
<evidence type="ECO:0000256" key="1">
    <source>
        <dbReference type="SAM" id="Phobius"/>
    </source>
</evidence>
<feature type="transmembrane region" description="Helical" evidence="1">
    <location>
        <begin position="79"/>
        <end position="100"/>
    </location>
</feature>
<protein>
    <recommendedName>
        <fullName evidence="4">Permease</fullName>
    </recommendedName>
</protein>
<dbReference type="EMBL" id="AAEW02000007">
    <property type="protein sequence ID" value="EAT16053.1"/>
    <property type="molecule type" value="Genomic_DNA"/>
</dbReference>
<organism evidence="2 3">
    <name type="scientific">Desulfuromonas acetoxidans (strain DSM 684 / 11070)</name>
    <dbReference type="NCBI Taxonomy" id="281689"/>
    <lineage>
        <taxon>Bacteria</taxon>
        <taxon>Pseudomonadati</taxon>
        <taxon>Thermodesulfobacteriota</taxon>
        <taxon>Desulfuromonadia</taxon>
        <taxon>Desulfuromonadales</taxon>
        <taxon>Desulfuromonadaceae</taxon>
        <taxon>Desulfuromonas</taxon>
    </lineage>
</organism>
<evidence type="ECO:0000313" key="3">
    <source>
        <dbReference type="Proteomes" id="UP000005695"/>
    </source>
</evidence>
<keyword evidence="1" id="KW-0472">Membrane</keyword>
<feature type="transmembrane region" description="Helical" evidence="1">
    <location>
        <begin position="112"/>
        <end position="136"/>
    </location>
</feature>
<evidence type="ECO:0000313" key="2">
    <source>
        <dbReference type="EMBL" id="EAT16053.1"/>
    </source>
</evidence>
<sequence length="137" mass="14600">MRHSLKKSVLSFAAMMPMIFGVVGLVAMLQTLIPPQRLVGFFTGNAFVDTLIGTGCGAVAAGNPIVSYLLGGEMLGQGVSLYAVTAFILAWVTLGFIQIPMEVEAFGGRFTLIRNLLAFVGTLAVATLTSWTVGWWQ</sequence>
<keyword evidence="3" id="KW-1185">Reference proteome</keyword>
<feature type="transmembrane region" description="Helical" evidence="1">
    <location>
        <begin position="12"/>
        <end position="33"/>
    </location>
</feature>
<proteinExistence type="predicted"/>
<keyword evidence="1" id="KW-0812">Transmembrane</keyword>
<dbReference type="AlphaFoldDB" id="Q1K088"/>